<reference evidence="1" key="1">
    <citation type="submission" date="2022-08" db="EMBL/GenBank/DDBJ databases">
        <title>Genome Sequence of Pycnoporus sanguineus.</title>
        <authorList>
            <person name="Buettner E."/>
        </authorList>
    </citation>
    <scope>NUCLEOTIDE SEQUENCE</scope>
    <source>
        <strain evidence="1">CG-C14</strain>
    </source>
</reference>
<gene>
    <name evidence="1" type="ORF">NUW54_g14472</name>
</gene>
<organism evidence="1 2">
    <name type="scientific">Trametes sanguinea</name>
    <dbReference type="NCBI Taxonomy" id="158606"/>
    <lineage>
        <taxon>Eukaryota</taxon>
        <taxon>Fungi</taxon>
        <taxon>Dikarya</taxon>
        <taxon>Basidiomycota</taxon>
        <taxon>Agaricomycotina</taxon>
        <taxon>Agaricomycetes</taxon>
        <taxon>Polyporales</taxon>
        <taxon>Polyporaceae</taxon>
        <taxon>Trametes</taxon>
    </lineage>
</organism>
<protein>
    <submittedName>
        <fullName evidence="1">Uncharacterized protein</fullName>
    </submittedName>
</protein>
<dbReference type="Proteomes" id="UP001144978">
    <property type="component" value="Unassembled WGS sequence"/>
</dbReference>
<name>A0ACC1MCC0_9APHY</name>
<comment type="caution">
    <text evidence="1">The sequence shown here is derived from an EMBL/GenBank/DDBJ whole genome shotgun (WGS) entry which is preliminary data.</text>
</comment>
<dbReference type="EMBL" id="JANSHE010007503">
    <property type="protein sequence ID" value="KAJ2959580.1"/>
    <property type="molecule type" value="Genomic_DNA"/>
</dbReference>
<accession>A0ACC1MCC0</accession>
<proteinExistence type="predicted"/>
<evidence type="ECO:0000313" key="2">
    <source>
        <dbReference type="Proteomes" id="UP001144978"/>
    </source>
</evidence>
<sequence length="181" mass="20774">MHILSLQSKCAPSSPIVRGARDTDAHLVHSVLWTGTPILTWPKHKHKMCSRVAASMVNATGFGDQMTVSSAEEYEDRAVQLAQSVQYVPHHEPSGAVLPRGQGELVQLRRNIYLNRDRMPLFDTERWTRNLEKGLLEAWRRWVEGTMYELSDEWEACEGDEKRSGCIWIRDDDPVEITRMD</sequence>
<keyword evidence="2" id="KW-1185">Reference proteome</keyword>
<evidence type="ECO:0000313" key="1">
    <source>
        <dbReference type="EMBL" id="KAJ2959580.1"/>
    </source>
</evidence>